<dbReference type="GO" id="GO:0019290">
    <property type="term" value="P:siderophore biosynthetic process"/>
    <property type="evidence" value="ECO:0007669"/>
    <property type="project" value="TreeGrafter"/>
</dbReference>
<reference evidence="3 4" key="1">
    <citation type="submission" date="2018-10" db="EMBL/GenBank/DDBJ databases">
        <title>Brevibacterium genomes from Austrain hard cheese rinds.</title>
        <authorList>
            <person name="Anast J.M."/>
            <person name="Dzieciol M."/>
            <person name="Schultz D.L."/>
            <person name="Mann E."/>
            <person name="Wagner M."/>
            <person name="Schmitz-Esser S."/>
        </authorList>
    </citation>
    <scope>NUCLEOTIDE SEQUENCE [LARGE SCALE GENOMIC DNA]</scope>
    <source>
        <strain evidence="3 4">L261</strain>
    </source>
</reference>
<dbReference type="InterPro" id="IPR038020">
    <property type="entry name" value="MbtH-like_sf"/>
</dbReference>
<feature type="domain" description="MbtH-like" evidence="2">
    <location>
        <begin position="4"/>
        <end position="57"/>
    </location>
</feature>
<feature type="compositionally biased region" description="Basic and acidic residues" evidence="1">
    <location>
        <begin position="75"/>
        <end position="87"/>
    </location>
</feature>
<dbReference type="SMART" id="SM00923">
    <property type="entry name" value="MbtH"/>
    <property type="match status" value="1"/>
</dbReference>
<evidence type="ECO:0000259" key="2">
    <source>
        <dbReference type="SMART" id="SM00923"/>
    </source>
</evidence>
<feature type="region of interest" description="Disordered" evidence="1">
    <location>
        <begin position="75"/>
        <end position="99"/>
    </location>
</feature>
<dbReference type="SUPFAM" id="SSF160582">
    <property type="entry name" value="MbtH-like"/>
    <property type="match status" value="1"/>
</dbReference>
<dbReference type="PANTHER" id="PTHR38444">
    <property type="entry name" value="ENTEROBACTIN BIOSYNTHESIS PROTEIN YBDZ"/>
    <property type="match status" value="1"/>
</dbReference>
<comment type="caution">
    <text evidence="3">The sequence shown here is derived from an EMBL/GenBank/DDBJ whole genome shotgun (WGS) entry which is preliminary data.</text>
</comment>
<dbReference type="InterPro" id="IPR037407">
    <property type="entry name" value="MLP_fam"/>
</dbReference>
<dbReference type="Proteomes" id="UP000297736">
    <property type="component" value="Unassembled WGS sequence"/>
</dbReference>
<dbReference type="Gene3D" id="3.90.820.10">
    <property type="entry name" value="Structural Genomics, Unknown Function 30-nov-00 1gh9 Mol_id"/>
    <property type="match status" value="1"/>
</dbReference>
<evidence type="ECO:0000313" key="3">
    <source>
        <dbReference type="EMBL" id="TGD36383.1"/>
    </source>
</evidence>
<accession>A0A4Z0KCY7</accession>
<name>A0A4Z0KCY7_BREAU</name>
<organism evidence="3 4">
    <name type="scientific">Brevibacterium aurantiacum</name>
    <dbReference type="NCBI Taxonomy" id="273384"/>
    <lineage>
        <taxon>Bacteria</taxon>
        <taxon>Bacillati</taxon>
        <taxon>Actinomycetota</taxon>
        <taxon>Actinomycetes</taxon>
        <taxon>Micrococcales</taxon>
        <taxon>Brevibacteriaceae</taxon>
        <taxon>Brevibacterium</taxon>
    </lineage>
</organism>
<proteinExistence type="predicted"/>
<dbReference type="RefSeq" id="WP_135448585.1">
    <property type="nucleotide sequence ID" value="NZ_RHFF01000038.1"/>
</dbReference>
<sequence length="99" mass="10837">MAKNPFDDDNGTFYALINHEEQYSLWPTFKPVPGGWEIVYGAPDGAPRQEVLDWIEQAWTDLRPKSLRDAIAKHEAENGAAGGDREVATAGVGQEAHSG</sequence>
<protein>
    <submittedName>
        <fullName evidence="3">MbtH family protein</fullName>
    </submittedName>
</protein>
<evidence type="ECO:0000313" key="4">
    <source>
        <dbReference type="Proteomes" id="UP000297736"/>
    </source>
</evidence>
<dbReference type="PANTHER" id="PTHR38444:SF1">
    <property type="entry name" value="ENTEROBACTIN BIOSYNTHESIS PROTEIN YBDZ"/>
    <property type="match status" value="1"/>
</dbReference>
<dbReference type="GO" id="GO:0005829">
    <property type="term" value="C:cytosol"/>
    <property type="evidence" value="ECO:0007669"/>
    <property type="project" value="TreeGrafter"/>
</dbReference>
<evidence type="ECO:0000256" key="1">
    <source>
        <dbReference type="SAM" id="MobiDB-lite"/>
    </source>
</evidence>
<dbReference type="InterPro" id="IPR005153">
    <property type="entry name" value="MbtH-like_dom"/>
</dbReference>
<gene>
    <name evidence="3" type="ORF">EB834_19920</name>
</gene>
<dbReference type="AlphaFoldDB" id="A0A4Z0KCY7"/>
<dbReference type="Pfam" id="PF03621">
    <property type="entry name" value="MbtH"/>
    <property type="match status" value="1"/>
</dbReference>
<dbReference type="EMBL" id="RHFF01000038">
    <property type="protein sequence ID" value="TGD36383.1"/>
    <property type="molecule type" value="Genomic_DNA"/>
</dbReference>